<dbReference type="Pfam" id="PF07545">
    <property type="entry name" value="Vg_Tdu"/>
    <property type="match status" value="1"/>
</dbReference>
<keyword evidence="2" id="KW-0805">Transcription regulation</keyword>
<comment type="caution">
    <text evidence="7">The sequence shown here is derived from an EMBL/GenBank/DDBJ whole genome shotgun (WGS) entry which is preliminary data.</text>
</comment>
<comment type="subcellular location">
    <subcellularLocation>
        <location evidence="1">Nucleus</location>
    </subcellularLocation>
</comment>
<proteinExistence type="inferred from homology"/>
<evidence type="ECO:0008006" key="9">
    <source>
        <dbReference type="Google" id="ProtNLM"/>
    </source>
</evidence>
<accession>A0ABD1J5B3</accession>
<protein>
    <recommendedName>
        <fullName evidence="9">Transcription cofactor vestigial-like protein 3</fullName>
    </recommendedName>
</protein>
<dbReference type="EMBL" id="JBHFQA010000020">
    <property type="protein sequence ID" value="KAL2081730.1"/>
    <property type="molecule type" value="Genomic_DNA"/>
</dbReference>
<dbReference type="Proteomes" id="UP001591681">
    <property type="component" value="Unassembled WGS sequence"/>
</dbReference>
<evidence type="ECO:0000256" key="6">
    <source>
        <dbReference type="SAM" id="MobiDB-lite"/>
    </source>
</evidence>
<evidence type="ECO:0000256" key="4">
    <source>
        <dbReference type="ARBA" id="ARBA00023242"/>
    </source>
</evidence>
<evidence type="ECO:0000313" key="8">
    <source>
        <dbReference type="Proteomes" id="UP001591681"/>
    </source>
</evidence>
<feature type="compositionally biased region" description="Basic residues" evidence="6">
    <location>
        <begin position="235"/>
        <end position="253"/>
    </location>
</feature>
<keyword evidence="4" id="KW-0539">Nucleus</keyword>
<evidence type="ECO:0000256" key="3">
    <source>
        <dbReference type="ARBA" id="ARBA00023163"/>
    </source>
</evidence>
<dbReference type="InterPro" id="IPR011520">
    <property type="entry name" value="Vg_fam"/>
</dbReference>
<evidence type="ECO:0000313" key="7">
    <source>
        <dbReference type="EMBL" id="KAL2081730.1"/>
    </source>
</evidence>
<evidence type="ECO:0000256" key="5">
    <source>
        <dbReference type="ARBA" id="ARBA00025784"/>
    </source>
</evidence>
<dbReference type="GO" id="GO:0005634">
    <property type="term" value="C:nucleus"/>
    <property type="evidence" value="ECO:0007669"/>
    <property type="project" value="UniProtKB-SubCell"/>
</dbReference>
<sequence length="331" mass="35757">MSCLDVMYHQSYGAHHYLPATTAAAAAYRAAYQQQKTLSAYSKMQESMNVPTHCAQRRQSQKQETAREEVPGADEVGLLGKDAQPAEAEYLSSRCVVFTYFQGNIGDVVDEHFSRALSQSSAFTSDAKSTRLSTGPLWKERGSFSDAPCGSSLPSTLWSGSYSSQAASCLSAVHPDFPTVATFNPADSAGIWSGHSLPQLSLTPAVGLPDSWHYGLSAQGGASYPPHMHDLYSHHVHPRHPHSHTHNHPHPHSHPPMLAHPHGPSLESCFSPLLLHSARSSCSPASPADGAKTSLEAATTQPSSWQTSFQSSVDTLDTNLEQDKIKAAVWF</sequence>
<gene>
    <name evidence="7" type="ORF">ACEWY4_023583</name>
</gene>
<feature type="region of interest" description="Disordered" evidence="6">
    <location>
        <begin position="235"/>
        <end position="262"/>
    </location>
</feature>
<reference evidence="7 8" key="1">
    <citation type="submission" date="2024-09" db="EMBL/GenBank/DDBJ databases">
        <title>A chromosome-level genome assembly of Gray's grenadier anchovy, Coilia grayii.</title>
        <authorList>
            <person name="Fu Z."/>
        </authorList>
    </citation>
    <scope>NUCLEOTIDE SEQUENCE [LARGE SCALE GENOMIC DNA]</scope>
    <source>
        <strain evidence="7">G4</strain>
        <tissue evidence="7">Muscle</tissue>
    </source>
</reference>
<comment type="similarity">
    <text evidence="5">Belongs to the vestigial family.</text>
</comment>
<feature type="region of interest" description="Disordered" evidence="6">
    <location>
        <begin position="281"/>
        <end position="306"/>
    </location>
</feature>
<evidence type="ECO:0000256" key="2">
    <source>
        <dbReference type="ARBA" id="ARBA00023015"/>
    </source>
</evidence>
<dbReference type="PANTHER" id="PTHR15950:SF16">
    <property type="entry name" value="TRANSCRIPTION COFACTOR VESTIGIAL-LIKE PROTEIN 3"/>
    <property type="match status" value="1"/>
</dbReference>
<name>A0ABD1J5B3_9TELE</name>
<dbReference type="PANTHER" id="PTHR15950">
    <property type="entry name" value="TRANSCRIPTION COFACTOR VESTIGIAL-LIKE PROTEIN"/>
    <property type="match status" value="1"/>
</dbReference>
<feature type="compositionally biased region" description="Polar residues" evidence="6">
    <location>
        <begin position="296"/>
        <end position="306"/>
    </location>
</feature>
<dbReference type="AlphaFoldDB" id="A0ABD1J5B3"/>
<organism evidence="7 8">
    <name type="scientific">Coilia grayii</name>
    <name type="common">Gray's grenadier anchovy</name>
    <dbReference type="NCBI Taxonomy" id="363190"/>
    <lineage>
        <taxon>Eukaryota</taxon>
        <taxon>Metazoa</taxon>
        <taxon>Chordata</taxon>
        <taxon>Craniata</taxon>
        <taxon>Vertebrata</taxon>
        <taxon>Euteleostomi</taxon>
        <taxon>Actinopterygii</taxon>
        <taxon>Neopterygii</taxon>
        <taxon>Teleostei</taxon>
        <taxon>Clupei</taxon>
        <taxon>Clupeiformes</taxon>
        <taxon>Clupeoidei</taxon>
        <taxon>Engraulidae</taxon>
        <taxon>Coilinae</taxon>
        <taxon>Coilia</taxon>
    </lineage>
</organism>
<keyword evidence="8" id="KW-1185">Reference proteome</keyword>
<keyword evidence="3" id="KW-0804">Transcription</keyword>
<evidence type="ECO:0000256" key="1">
    <source>
        <dbReference type="ARBA" id="ARBA00004123"/>
    </source>
</evidence>